<name>A0ABT3IQC7_9BACT</name>
<feature type="signal peptide" evidence="3">
    <location>
        <begin position="1"/>
        <end position="21"/>
    </location>
</feature>
<proteinExistence type="predicted"/>
<sequence length="400" mass="42396">MYYPKKAIALMMVVVSLSACSKNEQVVSPVTLESPVHAGVSTASYFDFTRLEAAGVLQLSAPKSAMALASCGNKVFFAGGSDEYSSKGPDSTTLVYTGSAKSTVEIYDTLTHSWSIQQLSQARDFITAVTVGTKVLFAGGRMGRVNQYKATTVVDVYDVTTQQWSVTYLSEARAMMGGVAHGSKAYFFGGTDNNGKQSRKIDVYDVITNTWSALQLRDARREAGAVVRGNEIIFAGGSNSGSVTSIEVYNTLTQSWSFGYLLIPRNRPVMSVIANKVYIAGGLASGNAPNAKKSIEVFSQTNLLDSIITLPTDRLMPGAAIIGRKVIVAGGIATVNDATADIYDVVTGATTTVPVSTVGIGIMQSTITVGKYVFIAGGINAKLPAPSHRTNEVGVFELRP</sequence>
<comment type="caution">
    <text evidence="4">The sequence shown here is derived from an EMBL/GenBank/DDBJ whole genome shotgun (WGS) entry which is preliminary data.</text>
</comment>
<keyword evidence="3" id="KW-0732">Signal</keyword>
<evidence type="ECO:0008006" key="6">
    <source>
        <dbReference type="Google" id="ProtNLM"/>
    </source>
</evidence>
<reference evidence="4 5" key="1">
    <citation type="submission" date="2022-10" db="EMBL/GenBank/DDBJ databases">
        <title>Chitinophaga nivalis PC15 sp. nov., isolated from Pyeongchang county, South Korea.</title>
        <authorList>
            <person name="Trinh H.N."/>
        </authorList>
    </citation>
    <scope>NUCLEOTIDE SEQUENCE [LARGE SCALE GENOMIC DNA]</scope>
    <source>
        <strain evidence="4 5">PC14</strain>
    </source>
</reference>
<feature type="chain" id="PRO_5047333344" description="Galactose oxidase" evidence="3">
    <location>
        <begin position="22"/>
        <end position="400"/>
    </location>
</feature>
<accession>A0ABT3IQC7</accession>
<keyword evidence="2" id="KW-0677">Repeat</keyword>
<keyword evidence="1" id="KW-0880">Kelch repeat</keyword>
<dbReference type="PROSITE" id="PS51257">
    <property type="entry name" value="PROKAR_LIPOPROTEIN"/>
    <property type="match status" value="1"/>
</dbReference>
<dbReference type="InterPro" id="IPR015915">
    <property type="entry name" value="Kelch-typ_b-propeller"/>
</dbReference>
<dbReference type="EMBL" id="JAPDNS010000002">
    <property type="protein sequence ID" value="MCW3486148.1"/>
    <property type="molecule type" value="Genomic_DNA"/>
</dbReference>
<dbReference type="Proteomes" id="UP001207742">
    <property type="component" value="Unassembled WGS sequence"/>
</dbReference>
<dbReference type="PANTHER" id="PTHR24412">
    <property type="entry name" value="KELCH PROTEIN"/>
    <property type="match status" value="1"/>
</dbReference>
<dbReference type="Pfam" id="PF24681">
    <property type="entry name" value="Kelch_KLHDC2_KLHL20_DRC7"/>
    <property type="match status" value="1"/>
</dbReference>
<evidence type="ECO:0000256" key="3">
    <source>
        <dbReference type="SAM" id="SignalP"/>
    </source>
</evidence>
<dbReference type="Gene3D" id="2.120.10.80">
    <property type="entry name" value="Kelch-type beta propeller"/>
    <property type="match status" value="2"/>
</dbReference>
<gene>
    <name evidence="4" type="ORF">OL497_19760</name>
</gene>
<dbReference type="SUPFAM" id="SSF117281">
    <property type="entry name" value="Kelch motif"/>
    <property type="match status" value="1"/>
</dbReference>
<evidence type="ECO:0000313" key="5">
    <source>
        <dbReference type="Proteomes" id="UP001207742"/>
    </source>
</evidence>
<evidence type="ECO:0000256" key="2">
    <source>
        <dbReference type="ARBA" id="ARBA00022737"/>
    </source>
</evidence>
<evidence type="ECO:0000256" key="1">
    <source>
        <dbReference type="ARBA" id="ARBA00022441"/>
    </source>
</evidence>
<dbReference type="SMART" id="SM00612">
    <property type="entry name" value="Kelch"/>
    <property type="match status" value="5"/>
</dbReference>
<dbReference type="PANTHER" id="PTHR24412:SF489">
    <property type="entry name" value="RING FINGER DOMAIN AND KELCH REPEAT-CONTAINING PROTEIN DDB_G0271372"/>
    <property type="match status" value="1"/>
</dbReference>
<dbReference type="RefSeq" id="WP_264732963.1">
    <property type="nucleotide sequence ID" value="NZ_JAPDNR010000001.1"/>
</dbReference>
<dbReference type="InterPro" id="IPR006652">
    <property type="entry name" value="Kelch_1"/>
</dbReference>
<evidence type="ECO:0000313" key="4">
    <source>
        <dbReference type="EMBL" id="MCW3486148.1"/>
    </source>
</evidence>
<organism evidence="4 5">
    <name type="scientific">Chitinophaga nivalis</name>
    <dbReference type="NCBI Taxonomy" id="2991709"/>
    <lineage>
        <taxon>Bacteria</taxon>
        <taxon>Pseudomonadati</taxon>
        <taxon>Bacteroidota</taxon>
        <taxon>Chitinophagia</taxon>
        <taxon>Chitinophagales</taxon>
        <taxon>Chitinophagaceae</taxon>
        <taxon>Chitinophaga</taxon>
    </lineage>
</organism>
<keyword evidence="5" id="KW-1185">Reference proteome</keyword>
<protein>
    <recommendedName>
        <fullName evidence="6">Galactose oxidase</fullName>
    </recommendedName>
</protein>